<dbReference type="eggNOG" id="COG3204">
    <property type="taxonomic scope" value="Bacteria"/>
</dbReference>
<organism evidence="5 6">
    <name type="scientific">Alcanivorax dieselolei (strain DSM 16502 / CGMCC 1.3690 / MCCC 1A00001 / B-5)</name>
    <name type="common">Alloalcanivorax dieselolei</name>
    <dbReference type="NCBI Taxonomy" id="930169"/>
    <lineage>
        <taxon>Bacteria</taxon>
        <taxon>Pseudomonadati</taxon>
        <taxon>Pseudomonadota</taxon>
        <taxon>Gammaproteobacteria</taxon>
        <taxon>Oceanospirillales</taxon>
        <taxon>Alcanivoracaceae</taxon>
        <taxon>Alloalcanivorax</taxon>
    </lineage>
</organism>
<dbReference type="GO" id="GO:0005886">
    <property type="term" value="C:plasma membrane"/>
    <property type="evidence" value="ECO:0007669"/>
    <property type="project" value="UniProtKB-SubCell"/>
</dbReference>
<protein>
    <submittedName>
        <fullName evidence="5">Putative transcriptional regulator</fullName>
    </submittedName>
</protein>
<keyword evidence="3 4" id="KW-0472">Membrane</keyword>
<dbReference type="CDD" id="cd09971">
    <property type="entry name" value="SdiA-regulated"/>
    <property type="match status" value="1"/>
</dbReference>
<sequence length="314" mass="35696">MGFFMGKLSFSRRSRRATKARWWFGGALVMALLAGVAYWQHWYEPLFFHLKERIEGPRQGLRLEEYRMVIEGKAVAGVSRNLSAISYDRERDRLLAVTNDPPVMLELDRQGEVLDRHSLEGFGDIEGIASLGNGRVVVVDERRQRFSVFAMPEPGAAVDQQRIQSLSLGMEEDGNKGFEGISYDAEGDRLFVVKESRPRKLYAIEGFGASLEQGLSLHIRDLTGWIDGLVFNRDLSDVFYHGPTGHLLLLSDRSHSLVELDREGRYVSFRAFLRANEDMQRDAPQLEGVTMDDQGDLYLVSEPNLFYRLKKTGS</sequence>
<evidence type="ECO:0000256" key="4">
    <source>
        <dbReference type="SAM" id="Phobius"/>
    </source>
</evidence>
<accession>K0CAU8</accession>
<dbReference type="PATRIC" id="fig|930169.3.peg.1431"/>
<dbReference type="AlphaFoldDB" id="K0CAU8"/>
<keyword evidence="2" id="KW-1003">Cell membrane</keyword>
<dbReference type="HOGENOM" id="CLU_055438_0_0_6"/>
<dbReference type="InterPro" id="IPR009722">
    <property type="entry name" value="YjiK/CarP"/>
</dbReference>
<evidence type="ECO:0000256" key="2">
    <source>
        <dbReference type="ARBA" id="ARBA00022475"/>
    </source>
</evidence>
<evidence type="ECO:0000313" key="6">
    <source>
        <dbReference type="Proteomes" id="UP000006286"/>
    </source>
</evidence>
<reference evidence="5 6" key="1">
    <citation type="journal article" date="2012" name="J. Bacteriol.">
        <title>Complete genome sequence of Alcanivorax dieselolei type strain B5.</title>
        <authorList>
            <person name="Lai Q."/>
            <person name="Li W."/>
            <person name="Shao Z."/>
        </authorList>
    </citation>
    <scope>NUCLEOTIDE SEQUENCE [LARGE SCALE GENOMIC DNA]</scope>
    <source>
        <strain evidence="6">DSM 16502 / CGMCC 1.3690 / B-5</strain>
    </source>
</reference>
<dbReference type="KEGG" id="adi:B5T_01456"/>
<keyword evidence="4" id="KW-1133">Transmembrane helix</keyword>
<proteinExistence type="predicted"/>
<comment type="subcellular location">
    <subcellularLocation>
        <location evidence="1">Cell membrane</location>
    </subcellularLocation>
</comment>
<keyword evidence="4" id="KW-0812">Transmembrane</keyword>
<dbReference type="EMBL" id="CP003466">
    <property type="protein sequence ID" value="AFT69738.1"/>
    <property type="molecule type" value="Genomic_DNA"/>
</dbReference>
<keyword evidence="6" id="KW-1185">Reference proteome</keyword>
<feature type="transmembrane region" description="Helical" evidence="4">
    <location>
        <begin position="20"/>
        <end position="39"/>
    </location>
</feature>
<gene>
    <name evidence="5" type="ordered locus">B5T_01456</name>
</gene>
<evidence type="ECO:0000256" key="1">
    <source>
        <dbReference type="ARBA" id="ARBA00004236"/>
    </source>
</evidence>
<dbReference type="Proteomes" id="UP000006286">
    <property type="component" value="Chromosome"/>
</dbReference>
<evidence type="ECO:0000256" key="3">
    <source>
        <dbReference type="ARBA" id="ARBA00023136"/>
    </source>
</evidence>
<dbReference type="STRING" id="930169.B5T_01456"/>
<evidence type="ECO:0000313" key="5">
    <source>
        <dbReference type="EMBL" id="AFT69738.1"/>
    </source>
</evidence>
<name>K0CAU8_ALCDB</name>
<dbReference type="OrthoDB" id="6080098at2"/>
<dbReference type="SUPFAM" id="SSF50956">
    <property type="entry name" value="Thermostable phytase (3-phytase)"/>
    <property type="match status" value="1"/>
</dbReference>
<dbReference type="Pfam" id="PF06977">
    <property type="entry name" value="SdiA-regulated"/>
    <property type="match status" value="1"/>
</dbReference>